<dbReference type="STRING" id="13249.T1HDB5"/>
<protein>
    <submittedName>
        <fullName evidence="2">AN1-type domain-containing protein</fullName>
    </submittedName>
</protein>
<accession>T1HDB5</accession>
<sequence length="113" mass="12375">VFKHRCALKGCKRKEVVPIKCNDCNFNYCVTHRHSTDHNCAGINKSSQRSQEDADNGQPSGRELIGRTGASNARGLAGLIDALRWDGLGPVGALCSNCVQEHASLFHRIYPLL</sequence>
<dbReference type="VEuPathDB" id="VectorBase:RPRC002032"/>
<reference evidence="2" key="1">
    <citation type="submission" date="2015-05" db="UniProtKB">
        <authorList>
            <consortium name="EnsemblMetazoa"/>
        </authorList>
    </citation>
    <scope>IDENTIFICATION</scope>
</reference>
<name>T1HDB5_RHOPR</name>
<proteinExistence type="predicted"/>
<evidence type="ECO:0000256" key="1">
    <source>
        <dbReference type="SAM" id="MobiDB-lite"/>
    </source>
</evidence>
<feature type="region of interest" description="Disordered" evidence="1">
    <location>
        <begin position="42"/>
        <end position="66"/>
    </location>
</feature>
<dbReference type="PROSITE" id="PS51039">
    <property type="entry name" value="ZF_AN1"/>
    <property type="match status" value="1"/>
</dbReference>
<dbReference type="EnsemblMetazoa" id="RPRC002032-RA">
    <property type="protein sequence ID" value="RPRC002032-PA"/>
    <property type="gene ID" value="RPRC002032"/>
</dbReference>
<organism evidence="2 3">
    <name type="scientific">Rhodnius prolixus</name>
    <name type="common">Triatomid bug</name>
    <dbReference type="NCBI Taxonomy" id="13249"/>
    <lineage>
        <taxon>Eukaryota</taxon>
        <taxon>Metazoa</taxon>
        <taxon>Ecdysozoa</taxon>
        <taxon>Arthropoda</taxon>
        <taxon>Hexapoda</taxon>
        <taxon>Insecta</taxon>
        <taxon>Pterygota</taxon>
        <taxon>Neoptera</taxon>
        <taxon>Paraneoptera</taxon>
        <taxon>Hemiptera</taxon>
        <taxon>Heteroptera</taxon>
        <taxon>Panheteroptera</taxon>
        <taxon>Cimicomorpha</taxon>
        <taxon>Reduviidae</taxon>
        <taxon>Triatominae</taxon>
        <taxon>Rhodnius</taxon>
    </lineage>
</organism>
<dbReference type="PANTHER" id="PTHR14677:SF20">
    <property type="entry name" value="ZINC FINGER AN1-TYPE CONTAINING 2A-RELATED"/>
    <property type="match status" value="1"/>
</dbReference>
<dbReference type="InParanoid" id="T1HDB5"/>
<dbReference type="Proteomes" id="UP000015103">
    <property type="component" value="Unassembled WGS sequence"/>
</dbReference>
<dbReference type="GO" id="GO:0008270">
    <property type="term" value="F:zinc ion binding"/>
    <property type="evidence" value="ECO:0007669"/>
    <property type="project" value="InterPro"/>
</dbReference>
<dbReference type="InterPro" id="IPR035896">
    <property type="entry name" value="AN1-like_Znf"/>
</dbReference>
<dbReference type="GO" id="GO:0005737">
    <property type="term" value="C:cytoplasm"/>
    <property type="evidence" value="ECO:0007669"/>
    <property type="project" value="TreeGrafter"/>
</dbReference>
<dbReference type="Pfam" id="PF01428">
    <property type="entry name" value="zf-AN1"/>
    <property type="match status" value="1"/>
</dbReference>
<evidence type="ECO:0000313" key="2">
    <source>
        <dbReference type="EnsemblMetazoa" id="RPRC002032-PA"/>
    </source>
</evidence>
<dbReference type="SMART" id="SM00154">
    <property type="entry name" value="ZnF_AN1"/>
    <property type="match status" value="1"/>
</dbReference>
<dbReference type="EMBL" id="ACPB03004387">
    <property type="status" value="NOT_ANNOTATED_CDS"/>
    <property type="molecule type" value="Genomic_DNA"/>
</dbReference>
<evidence type="ECO:0000313" key="3">
    <source>
        <dbReference type="Proteomes" id="UP000015103"/>
    </source>
</evidence>
<dbReference type="Gene3D" id="4.10.1110.10">
    <property type="entry name" value="AN1-like Zinc finger"/>
    <property type="match status" value="1"/>
</dbReference>
<dbReference type="SUPFAM" id="SSF118310">
    <property type="entry name" value="AN1-like Zinc finger"/>
    <property type="match status" value="1"/>
</dbReference>
<dbReference type="InterPro" id="IPR000058">
    <property type="entry name" value="Znf_AN1"/>
</dbReference>
<dbReference type="AlphaFoldDB" id="T1HDB5"/>
<dbReference type="PANTHER" id="PTHR14677">
    <property type="entry name" value="ARSENITE INDUCUBLE RNA ASSOCIATED PROTEIN AIP-1-RELATED"/>
    <property type="match status" value="1"/>
</dbReference>
<keyword evidence="3" id="KW-1185">Reference proteome</keyword>
<dbReference type="HOGENOM" id="CLU_2139754_0_0_1"/>
<dbReference type="eggNOG" id="KOG3183">
    <property type="taxonomic scope" value="Eukaryota"/>
</dbReference>